<dbReference type="Gene3D" id="3.20.20.80">
    <property type="entry name" value="Glycosidases"/>
    <property type="match status" value="1"/>
</dbReference>
<feature type="domain" description="Glycoside hydrolase family 31 N-terminal" evidence="6">
    <location>
        <begin position="22"/>
        <end position="210"/>
    </location>
</feature>
<evidence type="ECO:0000259" key="7">
    <source>
        <dbReference type="Pfam" id="PF17137"/>
    </source>
</evidence>
<keyword evidence="2 4" id="KW-0378">Hydrolase</keyword>
<dbReference type="Proteomes" id="UP000033648">
    <property type="component" value="Unassembled WGS sequence"/>
</dbReference>
<dbReference type="PATRIC" id="fig|1684.4.peg.280"/>
<dbReference type="InterPro" id="IPR000322">
    <property type="entry name" value="Glyco_hydro_31_TIM"/>
</dbReference>
<dbReference type="InterPro" id="IPR017853">
    <property type="entry name" value="GH"/>
</dbReference>
<proteinExistence type="inferred from homology"/>
<dbReference type="InterPro" id="IPR048395">
    <property type="entry name" value="Glyco_hydro_31_C"/>
</dbReference>
<dbReference type="PROSITE" id="PS00129">
    <property type="entry name" value="GLYCOSYL_HYDROL_F31_1"/>
    <property type="match status" value="1"/>
</dbReference>
<keyword evidence="3 4" id="KW-0326">Glycosidase</keyword>
<feature type="domain" description="DUF5110" evidence="7">
    <location>
        <begin position="687"/>
        <end position="748"/>
    </location>
</feature>
<evidence type="ECO:0000259" key="5">
    <source>
        <dbReference type="Pfam" id="PF01055"/>
    </source>
</evidence>
<dbReference type="GO" id="GO:0030246">
    <property type="term" value="F:carbohydrate binding"/>
    <property type="evidence" value="ECO:0007669"/>
    <property type="project" value="InterPro"/>
</dbReference>
<dbReference type="SUPFAM" id="SSF51445">
    <property type="entry name" value="(Trans)glycosidases"/>
    <property type="match status" value="1"/>
</dbReference>
<accession>A0A0F4L2U1</accession>
<dbReference type="Gene3D" id="2.60.40.1760">
    <property type="entry name" value="glycosyl hydrolase (family 31)"/>
    <property type="match status" value="1"/>
</dbReference>
<dbReference type="Pfam" id="PF01055">
    <property type="entry name" value="Glyco_hydro_31_2nd"/>
    <property type="match status" value="1"/>
</dbReference>
<dbReference type="Pfam" id="PF17137">
    <property type="entry name" value="DUF5110"/>
    <property type="match status" value="1"/>
</dbReference>
<dbReference type="GO" id="GO:0004553">
    <property type="term" value="F:hydrolase activity, hydrolyzing O-glycosyl compounds"/>
    <property type="evidence" value="ECO:0007669"/>
    <property type="project" value="InterPro"/>
</dbReference>
<organism evidence="9 10">
    <name type="scientific">Bifidobacterium asteroides</name>
    <dbReference type="NCBI Taxonomy" id="1684"/>
    <lineage>
        <taxon>Bacteria</taxon>
        <taxon>Bacillati</taxon>
        <taxon>Actinomycetota</taxon>
        <taxon>Actinomycetes</taxon>
        <taxon>Bifidobacteriales</taxon>
        <taxon>Bifidobacteriaceae</taxon>
        <taxon>Bifidobacterium</taxon>
    </lineage>
</organism>
<dbReference type="SUPFAM" id="SSF74650">
    <property type="entry name" value="Galactose mutarotase-like"/>
    <property type="match status" value="1"/>
</dbReference>
<feature type="domain" description="Glycosyl hydrolase family 31 C-terminal" evidence="8">
    <location>
        <begin position="584"/>
        <end position="670"/>
    </location>
</feature>
<dbReference type="InterPro" id="IPR025887">
    <property type="entry name" value="Glyco_hydro_31_N_dom"/>
</dbReference>
<protein>
    <submittedName>
        <fullName evidence="9">Alpha-glucosidase</fullName>
    </submittedName>
</protein>
<sequence>MTNLHYTAKGQTITLSSDQGALILTVLTDQIIRVFQDRGRHTNSYAIEGEKKVETPFDLKEVDNHLELSTGQLTVKVGPDLLLDVFDAQGNPLILDYRGKRRPIAKTIDAAHQSIMRAEGHEVSGVSQTEDHYYQVVKALDPDEQFYGLGDKTGYLNKRSYQYDNWNYDEPRPHIETFTNLYKSVPVLFGLKKGHPWGIFFDNTYRSHLDLGRENADYYFYSAVDGNLDYYILGGSSLKEVVSNYTYLTGRVPLPQRWMLGYQQSRWGYSMSQDRVEQIVDTFAKYHLPLEAVHFDIDYMDGYRVFTWNRNIFKDPAGFLVDMKRRGVRVIPILDPGVKEDPDYPIYQEGLDKGYFATNPDGSVYVNRVWPGKSVFPDFGRSEVRDWWAGHCRFLVDSGAAGIWTDMNEPAVFDGEIPEDTVFSDEDQQSDLARMNNVYGHNMAKATYQGLKKATGRRPYVITRAAYAGTQKYSTVWTGDNQSLWPHLQMSIPQLCNMGMSGFSFVGADIGGFSADTTPELLTRWIEAGIFSPLLRNHSALQARDQEPWVFGPEVLDIYRHFLHLRYRFIPYLYDCFAKQMKDGLPVMRPLVLNYPEDARTRNLNDEYMVGDQVLVAPVVEQGQVSRMVYLPKGDWVDLRTMVTFGGQRDILVEAPLDQLPIFVRADTVLPWGRLVEHMDDQPEESMTFRLFGQHGDYTHYQDDGYSFDYEQGAYNLYQIRMESQGQCSVTVTHYGFKPLYRRIHLVLPERTMTLILDDKSQAPVYREAEA</sequence>
<gene>
    <name evidence="9" type="ORF">JF69_02610</name>
</gene>
<dbReference type="CDD" id="cd14752">
    <property type="entry name" value="GH31_N"/>
    <property type="match status" value="1"/>
</dbReference>
<dbReference type="Gene3D" id="2.60.40.1180">
    <property type="entry name" value="Golgi alpha-mannosidase II"/>
    <property type="match status" value="2"/>
</dbReference>
<feature type="domain" description="Glycoside hydrolase family 31 TIM barrel" evidence="5">
    <location>
        <begin position="253"/>
        <end position="575"/>
    </location>
</feature>
<dbReference type="AlphaFoldDB" id="A0A0F4L2U1"/>
<dbReference type="CDD" id="cd06604">
    <property type="entry name" value="GH31_glucosidase_II_MalA"/>
    <property type="match status" value="1"/>
</dbReference>
<dbReference type="SUPFAM" id="SSF51011">
    <property type="entry name" value="Glycosyl hydrolase domain"/>
    <property type="match status" value="1"/>
</dbReference>
<name>A0A0F4L2U1_9BIFI</name>
<evidence type="ECO:0000313" key="10">
    <source>
        <dbReference type="Proteomes" id="UP000033648"/>
    </source>
</evidence>
<evidence type="ECO:0000256" key="2">
    <source>
        <dbReference type="ARBA" id="ARBA00022801"/>
    </source>
</evidence>
<comment type="similarity">
    <text evidence="1 4">Belongs to the glycosyl hydrolase 31 family.</text>
</comment>
<reference evidence="9 10" key="1">
    <citation type="submission" date="2014-12" db="EMBL/GenBank/DDBJ databases">
        <title>Comparative genomics of the lactic acid bacteria isolated from the honey bee gut.</title>
        <authorList>
            <person name="Ellegaard K.M."/>
            <person name="Tamarit D."/>
            <person name="Javelind E."/>
            <person name="Olofsson T."/>
            <person name="Andersson S.G."/>
            <person name="Vasquez A."/>
        </authorList>
    </citation>
    <scope>NUCLEOTIDE SEQUENCE [LARGE SCALE GENOMIC DNA]</scope>
    <source>
        <strain evidence="9 10">Bin2</strain>
    </source>
</reference>
<dbReference type="InterPro" id="IPR030458">
    <property type="entry name" value="Glyco_hydro_31_AS"/>
</dbReference>
<dbReference type="OrthoDB" id="176168at2"/>
<dbReference type="Pfam" id="PF13802">
    <property type="entry name" value="Gal_mutarotas_2"/>
    <property type="match status" value="1"/>
</dbReference>
<evidence type="ECO:0000256" key="4">
    <source>
        <dbReference type="RuleBase" id="RU361185"/>
    </source>
</evidence>
<evidence type="ECO:0000313" key="9">
    <source>
        <dbReference type="EMBL" id="KJY52568.1"/>
    </source>
</evidence>
<dbReference type="PANTHER" id="PTHR22762">
    <property type="entry name" value="ALPHA-GLUCOSIDASE"/>
    <property type="match status" value="1"/>
</dbReference>
<dbReference type="InterPro" id="IPR033403">
    <property type="entry name" value="DUF5110"/>
</dbReference>
<dbReference type="EMBL" id="JWME01000004">
    <property type="protein sequence ID" value="KJY52568.1"/>
    <property type="molecule type" value="Genomic_DNA"/>
</dbReference>
<dbReference type="Pfam" id="PF21365">
    <property type="entry name" value="Glyco_hydro_31_3rd"/>
    <property type="match status" value="1"/>
</dbReference>
<comment type="caution">
    <text evidence="9">The sequence shown here is derived from an EMBL/GenBank/DDBJ whole genome shotgun (WGS) entry which is preliminary data.</text>
</comment>
<dbReference type="GO" id="GO:0005975">
    <property type="term" value="P:carbohydrate metabolic process"/>
    <property type="evidence" value="ECO:0007669"/>
    <property type="project" value="InterPro"/>
</dbReference>
<evidence type="ECO:0000259" key="6">
    <source>
        <dbReference type="Pfam" id="PF13802"/>
    </source>
</evidence>
<dbReference type="PANTHER" id="PTHR22762:SF166">
    <property type="entry name" value="ALPHA-GLUCOSIDASE"/>
    <property type="match status" value="1"/>
</dbReference>
<dbReference type="InterPro" id="IPR013780">
    <property type="entry name" value="Glyco_hydro_b"/>
</dbReference>
<dbReference type="InterPro" id="IPR011013">
    <property type="entry name" value="Gal_mutarotase_sf_dom"/>
</dbReference>
<evidence type="ECO:0000256" key="3">
    <source>
        <dbReference type="ARBA" id="ARBA00023295"/>
    </source>
</evidence>
<evidence type="ECO:0000256" key="1">
    <source>
        <dbReference type="ARBA" id="ARBA00007806"/>
    </source>
</evidence>
<evidence type="ECO:0000259" key="8">
    <source>
        <dbReference type="Pfam" id="PF21365"/>
    </source>
</evidence>